<proteinExistence type="predicted"/>
<dbReference type="AlphaFoldDB" id="A0A846XEK8"/>
<sequence>MDTDTLIDATQHAGETAAGPLDGARFHSARADLDTFGLQAMADALASIFTEGSVRTAAEAADRLEVASRHRWLLRRWLRTLTEHAWLTGDPDGGYHTLHRGPAPTRADLRSVCADLGYPPALATFFAQANARSLPLLRDRVLVQELLFPDGDFLTAEVAYRDNTVNRYLNAAAAHLVAETVRHRASEGTVRILELGAGIGGTTADIVGQLDGYDVDYRFTDLSTFFLTAARERFAAHPWLRYDLLDLNTDLPGQEPSDIIVAANVLHNAHHAGETLRRIHDALTPGGLLVFLESCQEHSQLLTSMHFLMSARFGLPHPGRADVRAGSDRIFLDGAEWLGEMTTAGLRPLPAIPRPDHPLAALGQFLFAAFRPQ</sequence>
<dbReference type="GO" id="GO:0032259">
    <property type="term" value="P:methylation"/>
    <property type="evidence" value="ECO:0007669"/>
    <property type="project" value="UniProtKB-KW"/>
</dbReference>
<reference evidence="2 3" key="1">
    <citation type="submission" date="2020-04" db="EMBL/GenBank/DDBJ databases">
        <title>MicrobeNet Type strains.</title>
        <authorList>
            <person name="Nicholson A.C."/>
        </authorList>
    </citation>
    <scope>NUCLEOTIDE SEQUENCE [LARGE SCALE GENOMIC DNA]</scope>
    <source>
        <strain evidence="2 3">DSM 45078</strain>
    </source>
</reference>
<dbReference type="CDD" id="cd02440">
    <property type="entry name" value="AdoMet_MTases"/>
    <property type="match status" value="1"/>
</dbReference>
<dbReference type="EMBL" id="JAAXOO010000002">
    <property type="protein sequence ID" value="NKY33156.1"/>
    <property type="molecule type" value="Genomic_DNA"/>
</dbReference>
<dbReference type="InterPro" id="IPR029063">
    <property type="entry name" value="SAM-dependent_MTases_sf"/>
</dbReference>
<feature type="domain" description="Methyltransferase type 12" evidence="1">
    <location>
        <begin position="193"/>
        <end position="289"/>
    </location>
</feature>
<organism evidence="2 3">
    <name type="scientific">Nocardia speluncae</name>
    <dbReference type="NCBI Taxonomy" id="419477"/>
    <lineage>
        <taxon>Bacteria</taxon>
        <taxon>Bacillati</taxon>
        <taxon>Actinomycetota</taxon>
        <taxon>Actinomycetes</taxon>
        <taxon>Mycobacteriales</taxon>
        <taxon>Nocardiaceae</taxon>
        <taxon>Nocardia</taxon>
    </lineage>
</organism>
<dbReference type="Gene3D" id="3.40.50.150">
    <property type="entry name" value="Vaccinia Virus protein VP39"/>
    <property type="match status" value="1"/>
</dbReference>
<dbReference type="GO" id="GO:0008168">
    <property type="term" value="F:methyltransferase activity"/>
    <property type="evidence" value="ECO:0007669"/>
    <property type="project" value="UniProtKB-KW"/>
</dbReference>
<dbReference type="Proteomes" id="UP000565715">
    <property type="component" value="Unassembled WGS sequence"/>
</dbReference>
<name>A0A846XEK8_9NOCA</name>
<protein>
    <submittedName>
        <fullName evidence="2">Class I SAM-dependent methyltransferase</fullName>
    </submittedName>
</protein>
<dbReference type="InterPro" id="IPR013217">
    <property type="entry name" value="Methyltransf_12"/>
</dbReference>
<evidence type="ECO:0000313" key="3">
    <source>
        <dbReference type="Proteomes" id="UP000565715"/>
    </source>
</evidence>
<keyword evidence="2" id="KW-0489">Methyltransferase</keyword>
<dbReference type="Pfam" id="PF08242">
    <property type="entry name" value="Methyltransf_12"/>
    <property type="match status" value="1"/>
</dbReference>
<evidence type="ECO:0000259" key="1">
    <source>
        <dbReference type="Pfam" id="PF08242"/>
    </source>
</evidence>
<accession>A0A846XEK8</accession>
<keyword evidence="3" id="KW-1185">Reference proteome</keyword>
<comment type="caution">
    <text evidence="2">The sequence shown here is derived from an EMBL/GenBank/DDBJ whole genome shotgun (WGS) entry which is preliminary data.</text>
</comment>
<gene>
    <name evidence="2" type="ORF">HGA13_08755</name>
</gene>
<dbReference type="RefSeq" id="WP_068040363.1">
    <property type="nucleotide sequence ID" value="NZ_JAAXOO010000002.1"/>
</dbReference>
<keyword evidence="2" id="KW-0808">Transferase</keyword>
<dbReference type="SUPFAM" id="SSF53335">
    <property type="entry name" value="S-adenosyl-L-methionine-dependent methyltransferases"/>
    <property type="match status" value="1"/>
</dbReference>
<evidence type="ECO:0000313" key="2">
    <source>
        <dbReference type="EMBL" id="NKY33156.1"/>
    </source>
</evidence>